<evidence type="ECO:0000256" key="2">
    <source>
        <dbReference type="SAM" id="SignalP"/>
    </source>
</evidence>
<feature type="compositionally biased region" description="Low complexity" evidence="1">
    <location>
        <begin position="298"/>
        <end position="309"/>
    </location>
</feature>
<keyword evidence="4" id="KW-1185">Reference proteome</keyword>
<sequence>MLWSFTILFCMVLSNLPREVHARWYAPYKIYSLSMRASIKIAEATADDLLNLPLPDINLLNPTYRFWETPGSPIVAVSAPHTVVDACATRVARHISRRNLSTSPQARSISSNASISPSQATQGGRETSQELSPSDRASTSPRSPISYSIPAPASDSIPSLSPSHSSHSLDVAQNVDSTPPTVDHGCATSATASDIANENSSSVLSEQPSTEPASAPVETLPRGGNLAHLAPSGEIDQVATNGATPSLLHDGVEEPGPQSVPMLTSDASVVFSPRQDVQVVSSYAPQTVIAPAEHIHNSVRPSSSTSPSRNATLPTSQRERGQKLRELRKRQQAGASSSTPVAGTGSMVAKLQESLKQAFGNNVKSAIDKYGNRRTVDKVDEHLVAEMEALIGEDDTDTLASEVNREVNEFMNASAMEASGPQPVIWDDDDDDEEEEMELVADIWTTPVEPNLAPTSKATQSVEMTVEREPQTMVITLDVEGSDEVMDETVVDVATQVQDPEVDALAQRLSLMTLDPGPLAEEPHLLEQTQVIMNVLRPIPQTTPALLQHDADPEMSQFLPVVELSNNLAPVVPDVDLSQDHANQDNVTESIVETAPLAGHEPEPEEIAPAEISHVVLSPANQDEEQQPDEPESESEEEAEKRRQEKGKFREIVVNSEDSEERKPESTVQVPHPDNNLLISPAANVSEAPSLDNTDTAPLTLDDILGRAPGSDILYNPLPEFSLLQTRFDQLESLYGTVGAFHMFFDSDQQVNENQVASASGVSADVTSTIFDFQDLTPPTISPTVAEDATSLPDIQQPAQEDSSSPALPVNDSEPTPQGTDTSGSIPGRVIKPLPKRCEQPIMAPMPPLEEWFWDDTVPYTDPGEFGVSQTQDTNSQVDDFAAFMQGSSFYDSQDGAVQNNAFSYSLAGALNDQQVNENQVASATHVTADATSTVFDIQDLAPPTTYPTVHAEDATLLLDPQLQQSTEWDSSSSALPANDSDPTSQGADTSGSIPGRVIKSLPKRHGQPIMSPMPPIEEWHWDDTIPSIDLGEFGVSETQDEYNQAQDFAALMNAPSFYDLQNGAVQNNTFSYSLGDALNDQQVNENQVASASHVVADVASDIFDIQDLTPPTACPTVLSEDATLLLDPELQQSTEGDSSSSALPAYDSEPTPQSTDTSGSIPDRVMKPLPKRHGQPTMVSMPPIDEWLWGDIAPYTDPGEFGASQTQDEYNQAQDFAALMNAPPSQDGMVQNNTSTYSLADALNPDAGTSRDYFVDAQAQADVGYEADGSTIVTAQISEPTPSSLSGALGYEILLSTQVPGNATQVVYEETAGREYNEPERNDYVGVQDDVDFSTVDYEALSARWDYLITTTFAPDDSPGAPPAAAQDNHIFAEPSYSQEPTSMNGIQEDASLNWQGSDSTGYSIPVQYEPTPTVSANIPSSSSFNFDFAFSLPSVAPPEETHAISSYVPEPTDIHLSPRLEAFALQLEGYMLPSGESEFPAESADFTEDSTVVHEEVHVAAPDATEVTEEAPEHSVISAASVEPCEPSHSTDAIPLLVDIEPTSSYSSLSWSSPVALINDEPHVPFTFNFSIPLPVTDTEPVHEEPLALHPVDDHPLDPFVAPHSLHEDVSAASVTVDVQWEEALLVQPKDVTPTSNVEAEEALVTQPTISDGLHDQVTQAITFETAEPEANTLSPSTQPMSDPLPSPEFVTPTTGRLPPLPIIPELITPWWATSDLYDDVVCDRPSGDSPTSSTSSTPVRVEPSPALPEASTATPSPTEPPISSPVIHQATVSTSTARPIPALSREDLSLALRFANATPRWYSYGGGASLTTPPELGLRLPRRRTPRYVPPPMSSTPPRPLYGPDGTRLRRRTVRDLKTDQSQVKNDDAKPTETVQPGPSRCCADISSEVGKVEHSGNTTAPVQESASSSSLSPSRTLEAVDTCLVQQSVSGNEGSTTSTDVTSTLPSSTVSSQDIGTSSALGSTTQATHGSHQESPPLTTSTATQTTIDGDVRHYSMWDDEDDEDRGVFPLPSLLQGALIGLSVAIPLAWIASWIL</sequence>
<feature type="compositionally biased region" description="Low complexity" evidence="1">
    <location>
        <begin position="137"/>
        <end position="168"/>
    </location>
</feature>
<feature type="compositionally biased region" description="Polar residues" evidence="1">
    <location>
        <begin position="1132"/>
        <end position="1143"/>
    </location>
</feature>
<feature type="compositionally biased region" description="Basic and acidic residues" evidence="1">
    <location>
        <begin position="639"/>
        <end position="651"/>
    </location>
</feature>
<feature type="region of interest" description="Disordered" evidence="1">
    <location>
        <begin position="1725"/>
        <end position="1781"/>
    </location>
</feature>
<feature type="compositionally biased region" description="Polar residues" evidence="1">
    <location>
        <begin position="1899"/>
        <end position="1908"/>
    </location>
</feature>
<keyword evidence="2" id="KW-0732">Signal</keyword>
<feature type="region of interest" description="Disordered" evidence="1">
    <location>
        <begin position="620"/>
        <end position="679"/>
    </location>
</feature>
<feature type="compositionally biased region" description="Acidic residues" evidence="1">
    <location>
        <begin position="622"/>
        <end position="638"/>
    </location>
</feature>
<proteinExistence type="predicted"/>
<feature type="region of interest" description="Disordered" evidence="1">
    <location>
        <begin position="97"/>
        <end position="219"/>
    </location>
</feature>
<gene>
    <name evidence="3" type="ORF">GFSPODELE1_LOCUS2305</name>
</gene>
<feature type="region of interest" description="Disordered" evidence="1">
    <location>
        <begin position="292"/>
        <end position="344"/>
    </location>
</feature>
<feature type="signal peptide" evidence="2">
    <location>
        <begin position="1"/>
        <end position="22"/>
    </location>
</feature>
<feature type="compositionally biased region" description="Polar residues" evidence="1">
    <location>
        <begin position="1674"/>
        <end position="1683"/>
    </location>
</feature>
<feature type="compositionally biased region" description="Low complexity" evidence="1">
    <location>
        <begin position="1939"/>
        <end position="1956"/>
    </location>
</feature>
<feature type="compositionally biased region" description="Polar residues" evidence="1">
    <location>
        <begin position="813"/>
        <end position="825"/>
    </location>
</feature>
<feature type="region of interest" description="Disordered" evidence="1">
    <location>
        <begin position="1671"/>
        <end position="1690"/>
    </location>
</feature>
<feature type="compositionally biased region" description="Polar residues" evidence="1">
    <location>
        <begin position="964"/>
        <end position="993"/>
    </location>
</feature>
<accession>A0ABP1CST7</accession>
<feature type="region of interest" description="Disordered" evidence="1">
    <location>
        <begin position="1132"/>
        <end position="1179"/>
    </location>
</feature>
<feature type="chain" id="PRO_5045627202" evidence="2">
    <location>
        <begin position="23"/>
        <end position="2040"/>
    </location>
</feature>
<dbReference type="Proteomes" id="UP001497453">
    <property type="component" value="Chromosome 11"/>
</dbReference>
<feature type="region of interest" description="Disordered" evidence="1">
    <location>
        <begin position="1815"/>
        <end position="1988"/>
    </location>
</feature>
<feature type="compositionally biased region" description="Polar residues" evidence="1">
    <location>
        <begin position="119"/>
        <end position="136"/>
    </location>
</feature>
<name>A0ABP1CST7_9APHY</name>
<feature type="compositionally biased region" description="Low complexity" evidence="1">
    <location>
        <begin position="108"/>
        <end position="118"/>
    </location>
</feature>
<protein>
    <submittedName>
        <fullName evidence="3">Uncharacterized protein</fullName>
    </submittedName>
</protein>
<organism evidence="3 4">
    <name type="scientific">Somion occarium</name>
    <dbReference type="NCBI Taxonomy" id="3059160"/>
    <lineage>
        <taxon>Eukaryota</taxon>
        <taxon>Fungi</taxon>
        <taxon>Dikarya</taxon>
        <taxon>Basidiomycota</taxon>
        <taxon>Agaricomycotina</taxon>
        <taxon>Agaricomycetes</taxon>
        <taxon>Polyporales</taxon>
        <taxon>Cerrenaceae</taxon>
        <taxon>Somion</taxon>
    </lineage>
</organism>
<reference evidence="4" key="1">
    <citation type="submission" date="2024-04" db="EMBL/GenBank/DDBJ databases">
        <authorList>
            <person name="Shaw F."/>
            <person name="Minotto A."/>
        </authorList>
    </citation>
    <scope>NUCLEOTIDE SEQUENCE [LARGE SCALE GENOMIC DNA]</scope>
</reference>
<feature type="compositionally biased region" description="Polar residues" evidence="1">
    <location>
        <begin position="1957"/>
        <end position="1982"/>
    </location>
</feature>
<feature type="compositionally biased region" description="Polar residues" evidence="1">
    <location>
        <begin position="1151"/>
        <end position="1161"/>
    </location>
</feature>
<evidence type="ECO:0000313" key="3">
    <source>
        <dbReference type="EMBL" id="CAL1698747.1"/>
    </source>
</evidence>
<feature type="compositionally biased region" description="Low complexity" evidence="1">
    <location>
        <begin position="1730"/>
        <end position="1759"/>
    </location>
</feature>
<feature type="compositionally biased region" description="Polar residues" evidence="1">
    <location>
        <begin position="793"/>
        <end position="806"/>
    </location>
</feature>
<feature type="compositionally biased region" description="Polar residues" evidence="1">
    <location>
        <begin position="1928"/>
        <end position="1938"/>
    </location>
</feature>
<feature type="compositionally biased region" description="Pro residues" evidence="1">
    <location>
        <begin position="1831"/>
        <end position="1844"/>
    </location>
</feature>
<evidence type="ECO:0000313" key="4">
    <source>
        <dbReference type="Proteomes" id="UP001497453"/>
    </source>
</evidence>
<dbReference type="EMBL" id="OZ037954">
    <property type="protein sequence ID" value="CAL1698747.1"/>
    <property type="molecule type" value="Genomic_DNA"/>
</dbReference>
<feature type="region of interest" description="Disordered" evidence="1">
    <location>
        <begin position="964"/>
        <end position="1008"/>
    </location>
</feature>
<feature type="compositionally biased region" description="Low complexity" evidence="1">
    <location>
        <begin position="1909"/>
        <end position="1918"/>
    </location>
</feature>
<feature type="compositionally biased region" description="Polar residues" evidence="1">
    <location>
        <begin position="188"/>
        <end position="212"/>
    </location>
</feature>
<feature type="compositionally biased region" description="Polar residues" evidence="1">
    <location>
        <begin position="774"/>
        <end position="783"/>
    </location>
</feature>
<feature type="compositionally biased region" description="Basic and acidic residues" evidence="1">
    <location>
        <begin position="1857"/>
        <end position="1874"/>
    </location>
</feature>
<feature type="region of interest" description="Disordered" evidence="1">
    <location>
        <begin position="774"/>
        <end position="832"/>
    </location>
</feature>
<feature type="compositionally biased region" description="Polar residues" evidence="1">
    <location>
        <begin position="98"/>
        <end position="107"/>
    </location>
</feature>
<evidence type="ECO:0000256" key="1">
    <source>
        <dbReference type="SAM" id="MobiDB-lite"/>
    </source>
</evidence>